<evidence type="ECO:0000313" key="2">
    <source>
        <dbReference type="Proteomes" id="UP001055048"/>
    </source>
</evidence>
<dbReference type="RefSeq" id="WP_034523134.1">
    <property type="nucleotide sequence ID" value="NZ_BQNL01000001.1"/>
</dbReference>
<sequence length="73" mass="8542">MGAFRFKKERHASGKITPILQWKRQPAASTSFNSDSLQTVSTKIDTDKDGIHDLYFVFKGKELKVDEWMFERF</sequence>
<dbReference type="EMBL" id="BQNL01000001">
    <property type="protein sequence ID" value="GKH14031.1"/>
    <property type="molecule type" value="Genomic_DNA"/>
</dbReference>
<name>A0AA37N874_BACUN</name>
<dbReference type="GeneID" id="29793356"/>
<protein>
    <submittedName>
        <fullName evidence="1">Uncharacterized protein</fullName>
    </submittedName>
</protein>
<evidence type="ECO:0000313" key="1">
    <source>
        <dbReference type="EMBL" id="GKH14031.1"/>
    </source>
</evidence>
<proteinExistence type="predicted"/>
<dbReference type="Gene3D" id="2.60.120.260">
    <property type="entry name" value="Galactose-binding domain-like"/>
    <property type="match status" value="1"/>
</dbReference>
<dbReference type="AlphaFoldDB" id="A0AA37N874"/>
<comment type="caution">
    <text evidence="1">The sequence shown here is derived from an EMBL/GenBank/DDBJ whole genome shotgun (WGS) entry which is preliminary data.</text>
</comment>
<dbReference type="Proteomes" id="UP001055048">
    <property type="component" value="Unassembled WGS sequence"/>
</dbReference>
<gene>
    <name evidence="1" type="ORF">CE91St12_22410</name>
</gene>
<accession>A0AA37N874</accession>
<reference evidence="1" key="1">
    <citation type="submission" date="2022-01" db="EMBL/GenBank/DDBJ databases">
        <title>Novel bile acid biosynthetic pathways are enriched in the microbiome of centenarians.</title>
        <authorList>
            <person name="Sato Y."/>
            <person name="Atarashi K."/>
            <person name="Plichta R.D."/>
            <person name="Arai Y."/>
            <person name="Sasajima S."/>
            <person name="Kearney M.S."/>
            <person name="Suda W."/>
            <person name="Takeshita K."/>
            <person name="Sasaki T."/>
            <person name="Okamoto S."/>
            <person name="Skelly N.A."/>
            <person name="Okamura Y."/>
            <person name="Vlamakis H."/>
            <person name="Li Y."/>
            <person name="Tanoue T."/>
            <person name="Takei H."/>
            <person name="Nittono H."/>
            <person name="Narushima S."/>
            <person name="Irie J."/>
            <person name="Itoh H."/>
            <person name="Moriya K."/>
            <person name="Sugiura Y."/>
            <person name="Suematsu M."/>
            <person name="Moritoki N."/>
            <person name="Shibata S."/>
            <person name="Littman R.D."/>
            <person name="Fischbach A.M."/>
            <person name="Uwamino Y."/>
            <person name="Inoue T."/>
            <person name="Honda A."/>
            <person name="Hattori M."/>
            <person name="Murai T."/>
            <person name="Xavier J.R."/>
            <person name="Hirose N."/>
            <person name="Honda K."/>
        </authorList>
    </citation>
    <scope>NUCLEOTIDE SEQUENCE</scope>
    <source>
        <strain evidence="1">CE91-St12</strain>
    </source>
</reference>
<organism evidence="1 2">
    <name type="scientific">Bacteroides uniformis</name>
    <dbReference type="NCBI Taxonomy" id="820"/>
    <lineage>
        <taxon>Bacteria</taxon>
        <taxon>Pseudomonadati</taxon>
        <taxon>Bacteroidota</taxon>
        <taxon>Bacteroidia</taxon>
        <taxon>Bacteroidales</taxon>
        <taxon>Bacteroidaceae</taxon>
        <taxon>Bacteroides</taxon>
    </lineage>
</organism>